<dbReference type="InterPro" id="IPR050109">
    <property type="entry name" value="HTH-type_TetR-like_transc_reg"/>
</dbReference>
<reference evidence="6 7" key="1">
    <citation type="submission" date="2019-03" db="EMBL/GenBank/DDBJ databases">
        <title>Genomic Encyclopedia of Type Strains, Phase IV (KMG-IV): sequencing the most valuable type-strain genomes for metagenomic binning, comparative biology and taxonomic classification.</title>
        <authorList>
            <person name="Goeker M."/>
        </authorList>
    </citation>
    <scope>NUCLEOTIDE SEQUENCE [LARGE SCALE GENOMIC DNA]</scope>
    <source>
        <strain evidence="6 7">DSM 45361</strain>
    </source>
</reference>
<gene>
    <name evidence="6" type="ORF">EV186_1011448</name>
</gene>
<name>A0A4R6SN70_LABRH</name>
<protein>
    <submittedName>
        <fullName evidence="6">TetR family transcriptional regulator</fullName>
    </submittedName>
</protein>
<evidence type="ECO:0000256" key="2">
    <source>
        <dbReference type="ARBA" id="ARBA00023125"/>
    </source>
</evidence>
<evidence type="ECO:0000259" key="5">
    <source>
        <dbReference type="PROSITE" id="PS50977"/>
    </source>
</evidence>
<keyword evidence="7" id="KW-1185">Reference proteome</keyword>
<keyword evidence="3" id="KW-0804">Transcription</keyword>
<comment type="caution">
    <text evidence="6">The sequence shown here is derived from an EMBL/GenBank/DDBJ whole genome shotgun (WGS) entry which is preliminary data.</text>
</comment>
<dbReference type="Proteomes" id="UP000295444">
    <property type="component" value="Unassembled WGS sequence"/>
</dbReference>
<evidence type="ECO:0000256" key="1">
    <source>
        <dbReference type="ARBA" id="ARBA00023015"/>
    </source>
</evidence>
<dbReference type="GO" id="GO:0003700">
    <property type="term" value="F:DNA-binding transcription factor activity"/>
    <property type="evidence" value="ECO:0007669"/>
    <property type="project" value="TreeGrafter"/>
</dbReference>
<dbReference type="AlphaFoldDB" id="A0A4R6SN70"/>
<keyword evidence="1" id="KW-0805">Transcription regulation</keyword>
<evidence type="ECO:0000256" key="3">
    <source>
        <dbReference type="ARBA" id="ARBA00023163"/>
    </source>
</evidence>
<dbReference type="PROSITE" id="PS50977">
    <property type="entry name" value="HTH_TETR_2"/>
    <property type="match status" value="1"/>
</dbReference>
<organism evidence="6 7">
    <name type="scientific">Labedaea rhizosphaerae</name>
    <dbReference type="NCBI Taxonomy" id="598644"/>
    <lineage>
        <taxon>Bacteria</taxon>
        <taxon>Bacillati</taxon>
        <taxon>Actinomycetota</taxon>
        <taxon>Actinomycetes</taxon>
        <taxon>Pseudonocardiales</taxon>
        <taxon>Pseudonocardiaceae</taxon>
        <taxon>Labedaea</taxon>
    </lineage>
</organism>
<sequence length="201" mass="21721">MSSSRKVKAAETEAALKEAARRLFVEQGFLKTKITDITKAAGRSTGSFYEHFASKDDLLVVLLLDMHGQAHDSLAGAHPREHDLTDRAQLRTHVAVTWQVMKDNFPVMVAMRDAAAAKGAGAAELWEQLVDDTSVLKGHLDYAREQGRELPGDSTLLAAAMGGLISTLAFALMSTDDPPYSDDEVVDTITDLLLRGLRGAG</sequence>
<dbReference type="SUPFAM" id="SSF46689">
    <property type="entry name" value="Homeodomain-like"/>
    <property type="match status" value="1"/>
</dbReference>
<dbReference type="Gene3D" id="1.10.10.60">
    <property type="entry name" value="Homeodomain-like"/>
    <property type="match status" value="1"/>
</dbReference>
<evidence type="ECO:0000256" key="4">
    <source>
        <dbReference type="PROSITE-ProRule" id="PRU00335"/>
    </source>
</evidence>
<dbReference type="InterPro" id="IPR036271">
    <property type="entry name" value="Tet_transcr_reg_TetR-rel_C_sf"/>
</dbReference>
<dbReference type="EMBL" id="SNXZ01000001">
    <property type="protein sequence ID" value="TDQ05477.1"/>
    <property type="molecule type" value="Genomic_DNA"/>
</dbReference>
<evidence type="ECO:0000313" key="6">
    <source>
        <dbReference type="EMBL" id="TDQ05477.1"/>
    </source>
</evidence>
<dbReference type="OrthoDB" id="3237195at2"/>
<keyword evidence="2 4" id="KW-0238">DNA-binding</keyword>
<dbReference type="InterPro" id="IPR001647">
    <property type="entry name" value="HTH_TetR"/>
</dbReference>
<dbReference type="PANTHER" id="PTHR30055">
    <property type="entry name" value="HTH-TYPE TRANSCRIPTIONAL REGULATOR RUTR"/>
    <property type="match status" value="1"/>
</dbReference>
<dbReference type="RefSeq" id="WP_133848222.1">
    <property type="nucleotide sequence ID" value="NZ_SNXZ01000001.1"/>
</dbReference>
<dbReference type="InterPro" id="IPR009057">
    <property type="entry name" value="Homeodomain-like_sf"/>
</dbReference>
<dbReference type="Gene3D" id="1.10.357.10">
    <property type="entry name" value="Tetracycline Repressor, domain 2"/>
    <property type="match status" value="1"/>
</dbReference>
<dbReference type="PRINTS" id="PR00455">
    <property type="entry name" value="HTHTETR"/>
</dbReference>
<dbReference type="PANTHER" id="PTHR30055:SF234">
    <property type="entry name" value="HTH-TYPE TRANSCRIPTIONAL REGULATOR BETI"/>
    <property type="match status" value="1"/>
</dbReference>
<feature type="domain" description="HTH tetR-type" evidence="5">
    <location>
        <begin position="10"/>
        <end position="70"/>
    </location>
</feature>
<dbReference type="GO" id="GO:0000976">
    <property type="term" value="F:transcription cis-regulatory region binding"/>
    <property type="evidence" value="ECO:0007669"/>
    <property type="project" value="TreeGrafter"/>
</dbReference>
<dbReference type="Pfam" id="PF00440">
    <property type="entry name" value="TetR_N"/>
    <property type="match status" value="1"/>
</dbReference>
<feature type="DNA-binding region" description="H-T-H motif" evidence="4">
    <location>
        <begin position="33"/>
        <end position="52"/>
    </location>
</feature>
<proteinExistence type="predicted"/>
<evidence type="ECO:0000313" key="7">
    <source>
        <dbReference type="Proteomes" id="UP000295444"/>
    </source>
</evidence>
<dbReference type="SUPFAM" id="SSF48498">
    <property type="entry name" value="Tetracyclin repressor-like, C-terminal domain"/>
    <property type="match status" value="1"/>
</dbReference>
<accession>A0A4R6SN70</accession>